<comment type="caution">
    <text evidence="2">The sequence shown here is derived from an EMBL/GenBank/DDBJ whole genome shotgun (WGS) entry which is preliminary data.</text>
</comment>
<dbReference type="SUPFAM" id="SSF158682">
    <property type="entry name" value="TerB-like"/>
    <property type="match status" value="1"/>
</dbReference>
<keyword evidence="3" id="KW-1185">Reference proteome</keyword>
<organism evidence="2 3">
    <name type="scientific">Pseudomonas neustonica</name>
    <dbReference type="NCBI Taxonomy" id="2487346"/>
    <lineage>
        <taxon>Bacteria</taxon>
        <taxon>Pseudomonadati</taxon>
        <taxon>Pseudomonadota</taxon>
        <taxon>Gammaproteobacteria</taxon>
        <taxon>Pseudomonadales</taxon>
        <taxon>Pseudomonadaceae</taxon>
        <taxon>Pseudomonas</taxon>
    </lineage>
</organism>
<evidence type="ECO:0000313" key="2">
    <source>
        <dbReference type="EMBL" id="ROZ80746.1"/>
    </source>
</evidence>
<feature type="domain" description="Co-chaperone DjlA N-terminal" evidence="1">
    <location>
        <begin position="30"/>
        <end position="148"/>
    </location>
</feature>
<evidence type="ECO:0000259" key="1">
    <source>
        <dbReference type="Pfam" id="PF05099"/>
    </source>
</evidence>
<proteinExistence type="predicted"/>
<name>A0ABX9XCZ8_9PSED</name>
<dbReference type="Proteomes" id="UP000275199">
    <property type="component" value="Unassembled WGS sequence"/>
</dbReference>
<dbReference type="Pfam" id="PF05099">
    <property type="entry name" value="TerB"/>
    <property type="match status" value="1"/>
</dbReference>
<evidence type="ECO:0000313" key="3">
    <source>
        <dbReference type="Proteomes" id="UP000275199"/>
    </source>
</evidence>
<gene>
    <name evidence="2" type="ORF">EF096_18945</name>
</gene>
<dbReference type="RefSeq" id="WP_123891304.1">
    <property type="nucleotide sequence ID" value="NZ_RKKU01000038.1"/>
</dbReference>
<accession>A0ABX9XCZ8</accession>
<sequence>MLDWLKNNAMAARDKLTTEVGKYKNKEFMEAVVSGCALVAAADGEISSAEKLKMSGFIKSSNELKVFDMNKVIATFNNACEKFEFDEQIGRAEALAVVGKIRGKPEQARLLVRVCIAIGASDGNFDDQEKGVCRLLCAELGLTPSDFDL</sequence>
<dbReference type="InterPro" id="IPR029024">
    <property type="entry name" value="TerB-like"/>
</dbReference>
<reference evidence="2 3" key="1">
    <citation type="submission" date="2018-11" db="EMBL/GenBank/DDBJ databases">
        <authorList>
            <person name="Jang G.I."/>
            <person name="Hwang C.Y."/>
        </authorList>
    </citation>
    <scope>NUCLEOTIDE SEQUENCE [LARGE SCALE GENOMIC DNA]</scope>
    <source>
        <strain evidence="2 3">SSM26</strain>
    </source>
</reference>
<dbReference type="Gene3D" id="1.10.3680.10">
    <property type="entry name" value="TerB-like"/>
    <property type="match status" value="1"/>
</dbReference>
<dbReference type="EMBL" id="RKKU01000038">
    <property type="protein sequence ID" value="ROZ80746.1"/>
    <property type="molecule type" value="Genomic_DNA"/>
</dbReference>
<dbReference type="CDD" id="cd07176">
    <property type="entry name" value="terB"/>
    <property type="match status" value="1"/>
</dbReference>
<protein>
    <submittedName>
        <fullName evidence="2">Tellurite resistance TerB</fullName>
    </submittedName>
</protein>
<dbReference type="InterPro" id="IPR007791">
    <property type="entry name" value="DjlA_N"/>
</dbReference>